<dbReference type="EMBL" id="CP141888">
    <property type="protein sequence ID" value="WRT68984.1"/>
    <property type="molecule type" value="Genomic_DNA"/>
</dbReference>
<organism evidence="2 3">
    <name type="scientific">Kwoniella shivajii</name>
    <dbReference type="NCBI Taxonomy" id="564305"/>
    <lineage>
        <taxon>Eukaryota</taxon>
        <taxon>Fungi</taxon>
        <taxon>Dikarya</taxon>
        <taxon>Basidiomycota</taxon>
        <taxon>Agaricomycotina</taxon>
        <taxon>Tremellomycetes</taxon>
        <taxon>Tremellales</taxon>
        <taxon>Cryptococcaceae</taxon>
        <taxon>Kwoniella</taxon>
    </lineage>
</organism>
<keyword evidence="1" id="KW-0812">Transmembrane</keyword>
<dbReference type="GeneID" id="87958096"/>
<feature type="transmembrane region" description="Helical" evidence="1">
    <location>
        <begin position="79"/>
        <end position="104"/>
    </location>
</feature>
<keyword evidence="1" id="KW-1133">Transmembrane helix</keyword>
<protein>
    <recommendedName>
        <fullName evidence="4">MARVEL domain-containing protein</fullName>
    </recommendedName>
</protein>
<dbReference type="Proteomes" id="UP001329825">
    <property type="component" value="Chromosome 8"/>
</dbReference>
<evidence type="ECO:0000313" key="3">
    <source>
        <dbReference type="Proteomes" id="UP001329825"/>
    </source>
</evidence>
<feature type="transmembrane region" description="Helical" evidence="1">
    <location>
        <begin position="12"/>
        <end position="32"/>
    </location>
</feature>
<dbReference type="RefSeq" id="XP_062793723.1">
    <property type="nucleotide sequence ID" value="XM_062937672.1"/>
</dbReference>
<name>A0ABZ1D658_9TREE</name>
<gene>
    <name evidence="2" type="ORF">IL334_005966</name>
</gene>
<feature type="transmembrane region" description="Helical" evidence="1">
    <location>
        <begin position="38"/>
        <end position="58"/>
    </location>
</feature>
<reference evidence="2 3" key="1">
    <citation type="submission" date="2024-01" db="EMBL/GenBank/DDBJ databases">
        <title>Comparative genomics of Cryptococcus and Kwoniella reveals pathogenesis evolution and contrasting modes of karyotype evolution via chromosome fusion or intercentromeric recombination.</title>
        <authorList>
            <person name="Coelho M.A."/>
            <person name="David-Palma M."/>
            <person name="Shea T."/>
            <person name="Bowers K."/>
            <person name="McGinley-Smith S."/>
            <person name="Mohammad A.W."/>
            <person name="Gnirke A."/>
            <person name="Yurkov A.M."/>
            <person name="Nowrousian M."/>
            <person name="Sun S."/>
            <person name="Cuomo C.A."/>
            <person name="Heitman J."/>
        </authorList>
    </citation>
    <scope>NUCLEOTIDE SEQUENCE [LARGE SCALE GENOMIC DNA]</scope>
    <source>
        <strain evidence="2">CBS 11374</strain>
    </source>
</reference>
<sequence>MSSSLTRPGIRYALFGLTTVLFILALLLNTLMPGFFTISFINVWIQTFIGVIMLVYYPPSIYFSIKDKATTFDQAGGEVAVGVLITTAWLVCFIMETILASWNFCNDTDSGWYSGAKNCQATAIGLSVLYIINFFIHFGWTTWIIVLVHKSSENRVARKETYKIPTHKLIRGIFTGTKIPEEEAGLYNHRL</sequence>
<evidence type="ECO:0008006" key="4">
    <source>
        <dbReference type="Google" id="ProtNLM"/>
    </source>
</evidence>
<evidence type="ECO:0000256" key="1">
    <source>
        <dbReference type="SAM" id="Phobius"/>
    </source>
</evidence>
<accession>A0ABZ1D658</accession>
<keyword evidence="3" id="KW-1185">Reference proteome</keyword>
<keyword evidence="1" id="KW-0472">Membrane</keyword>
<proteinExistence type="predicted"/>
<feature type="transmembrane region" description="Helical" evidence="1">
    <location>
        <begin position="124"/>
        <end position="148"/>
    </location>
</feature>
<evidence type="ECO:0000313" key="2">
    <source>
        <dbReference type="EMBL" id="WRT68984.1"/>
    </source>
</evidence>